<evidence type="ECO:0000256" key="1">
    <source>
        <dbReference type="SAM" id="MobiDB-lite"/>
    </source>
</evidence>
<dbReference type="VEuPathDB" id="HostDB:ENSG00000169241"/>
<name>A0A3B3ITH1_HUMAN</name>
<dbReference type="HGNC" id="HGNC:30657">
    <property type="gene designation" value="SLC50A1"/>
</dbReference>
<dbReference type="OrthoDB" id="409725at2759"/>
<evidence type="ECO:0000313" key="2">
    <source>
        <dbReference type="Ensembl" id="ENSP00000497719.1"/>
    </source>
</evidence>
<gene>
    <name evidence="2" type="primary">SLC50A1</name>
</gene>
<dbReference type="AlphaFoldDB" id="A0A3B3ITH1"/>
<dbReference type="ExpressionAtlas" id="A0A3B3ITH1">
    <property type="expression patterns" value="baseline and differential"/>
</dbReference>
<reference evidence="2 3" key="2">
    <citation type="journal article" date="2004" name="Nature">
        <title>Finishing the euchromatic sequence of the human genome.</title>
        <authorList>
            <consortium name="International Human Genome Sequencing Consortium"/>
        </authorList>
    </citation>
    <scope>NUCLEOTIDE SEQUENCE [LARGE SCALE GENOMIC DNA]</scope>
</reference>
<dbReference type="Ensembl" id="ENST00000475824.6">
    <property type="protein sequence ID" value="ENSP00000497719.1"/>
    <property type="gene ID" value="ENSG00000169241.19"/>
</dbReference>
<dbReference type="ChiTaRS" id="SLC50A1">
    <property type="organism name" value="human"/>
</dbReference>
<dbReference type="GeneTree" id="ENSGT00390000007801"/>
<evidence type="ECO:0000313" key="3">
    <source>
        <dbReference type="Proteomes" id="UP000005640"/>
    </source>
</evidence>
<dbReference type="EMBL" id="AL691442">
    <property type="status" value="NOT_ANNOTATED_CDS"/>
    <property type="molecule type" value="Genomic_DNA"/>
</dbReference>
<organism evidence="2 3">
    <name type="scientific">Homo sapiens</name>
    <name type="common">Human</name>
    <dbReference type="NCBI Taxonomy" id="9606"/>
    <lineage>
        <taxon>Eukaryota</taxon>
        <taxon>Metazoa</taxon>
        <taxon>Chordata</taxon>
        <taxon>Craniata</taxon>
        <taxon>Vertebrata</taxon>
        <taxon>Euteleostomi</taxon>
        <taxon>Mammalia</taxon>
        <taxon>Eutheria</taxon>
        <taxon>Euarchontoglires</taxon>
        <taxon>Primates</taxon>
        <taxon>Haplorrhini</taxon>
        <taxon>Catarrhini</taxon>
        <taxon>Hominidae</taxon>
        <taxon>Homo</taxon>
    </lineage>
</organism>
<reference evidence="2" key="5">
    <citation type="submission" date="2025-09" db="UniProtKB">
        <authorList>
            <consortium name="Ensembl"/>
        </authorList>
    </citation>
    <scope>IDENTIFICATION</scope>
</reference>
<sequence>MEELGPQAHANDPECGQRPVPALSHHGSQQPGLAELWGFEGRRDPHRRQHSGCCASDPVYLGISALLPSEACCAPTDCNPARGPSPGLWLLLAPGTQP</sequence>
<reference evidence="2 3" key="3">
    <citation type="journal article" date="2006" name="Nature">
        <title>The DNA sequence and biological annotation of human chromosome 1.</title>
        <authorList>
            <person name="Gregory S.G."/>
            <person name="Barlow K.F."/>
            <person name="McLay K.E."/>
            <person name="Kaul R."/>
            <person name="Swarbreck D."/>
            <person name="Dunham A."/>
            <person name="Scott C.E."/>
            <person name="Howe K.L."/>
            <person name="Woodfine K."/>
            <person name="Spencer C.C."/>
            <person name="Jones M.C."/>
            <person name="Gillson C."/>
            <person name="Searle S."/>
            <person name="Zhou Y."/>
            <person name="Kokocinski F."/>
            <person name="McDonald L."/>
            <person name="Evans R."/>
            <person name="Phillips K."/>
            <person name="Atkinson A."/>
            <person name="Cooper R."/>
            <person name="Jones C."/>
            <person name="Hall R.E."/>
            <person name="Andrews T.D."/>
            <person name="Lloyd C."/>
            <person name="Ainscough R."/>
            <person name="Almeida J.P."/>
            <person name="Ambrose K.D."/>
            <person name="Anderson F."/>
            <person name="Andrew R.W."/>
            <person name="Ashwell R.I."/>
            <person name="Aubin K."/>
            <person name="Babbage A.K."/>
            <person name="Bagguley C.L."/>
            <person name="Bailey J."/>
            <person name="Beasley H."/>
            <person name="Bethel G."/>
            <person name="Bird C.P."/>
            <person name="Bray-Allen S."/>
            <person name="Brown J.Y."/>
            <person name="Brown A.J."/>
            <person name="Buckley D."/>
            <person name="Burton J."/>
            <person name="Bye J."/>
            <person name="Carder C."/>
            <person name="Chapman J.C."/>
            <person name="Clark S.Y."/>
            <person name="Clarke G."/>
            <person name="Clee C."/>
            <person name="Cobley V."/>
            <person name="Collier R.E."/>
            <person name="Corby N."/>
            <person name="Coville G.J."/>
            <person name="Davies J."/>
            <person name="Deadman R."/>
            <person name="Dunn M."/>
            <person name="Earthrowl M."/>
            <person name="Ellington A.G."/>
            <person name="Errington H."/>
            <person name="Frankish A."/>
            <person name="Frankland J."/>
            <person name="French L."/>
            <person name="Garner P."/>
            <person name="Garnett J."/>
            <person name="Gay L."/>
            <person name="Ghori M.R."/>
            <person name="Gibson R."/>
            <person name="Gilby L.M."/>
            <person name="Gillett W."/>
            <person name="Glithero R.J."/>
            <person name="Grafham D.V."/>
            <person name="Griffiths C."/>
            <person name="Griffiths-Jones S."/>
            <person name="Grocock R."/>
            <person name="Hammond S."/>
            <person name="Harrison E.S."/>
            <person name="Hart E."/>
            <person name="Haugen E."/>
            <person name="Heath P.D."/>
            <person name="Holmes S."/>
            <person name="Holt K."/>
            <person name="Howden P.J."/>
            <person name="Hunt A.R."/>
            <person name="Hunt S.E."/>
            <person name="Hunter G."/>
            <person name="Isherwood J."/>
            <person name="James R."/>
            <person name="Johnson C."/>
            <person name="Johnson D."/>
            <person name="Joy A."/>
            <person name="Kay M."/>
            <person name="Kershaw J.K."/>
            <person name="Kibukawa M."/>
            <person name="Kimberley A.M."/>
            <person name="King A."/>
            <person name="Knights A.J."/>
            <person name="Lad H."/>
            <person name="Laird G."/>
            <person name="Lawlor S."/>
            <person name="Leongamornlert D.A."/>
            <person name="Lloyd D.M."/>
            <person name="Loveland J."/>
            <person name="Lovell J."/>
            <person name="Lush M.J."/>
            <person name="Lyne R."/>
            <person name="Martin S."/>
            <person name="Mashreghi-Mohammadi M."/>
            <person name="Matthews L."/>
            <person name="Matthews N.S."/>
            <person name="McLaren S."/>
            <person name="Milne S."/>
            <person name="Mistry S."/>
            <person name="Moore M.J."/>
            <person name="Nickerson T."/>
            <person name="O'Dell C.N."/>
            <person name="Oliver K."/>
            <person name="Palmeiri A."/>
            <person name="Palmer S.A."/>
            <person name="Parker A."/>
            <person name="Patel D."/>
            <person name="Pearce A.V."/>
            <person name="Peck A.I."/>
            <person name="Pelan S."/>
            <person name="Phelps K."/>
            <person name="Phillimore B.J."/>
            <person name="Plumb R."/>
            <person name="Rajan J."/>
            <person name="Raymond C."/>
            <person name="Rouse G."/>
            <person name="Saenphimmachak C."/>
            <person name="Sehra H.K."/>
            <person name="Sheridan E."/>
            <person name="Shownkeen R."/>
            <person name="Sims S."/>
            <person name="Skuce C.D."/>
            <person name="Smith M."/>
            <person name="Steward C."/>
            <person name="Subramanian S."/>
            <person name="Sycamore N."/>
            <person name="Tracey A."/>
            <person name="Tromans A."/>
            <person name="Van Helmond Z."/>
            <person name="Wall M."/>
            <person name="Wallis J.M."/>
            <person name="White S."/>
            <person name="Whitehead S.L."/>
            <person name="Wilkinson J.E."/>
            <person name="Willey D.L."/>
            <person name="Williams H."/>
            <person name="Wilming L."/>
            <person name="Wray P.W."/>
            <person name="Wu Z."/>
            <person name="Coulson A."/>
            <person name="Vaudin M."/>
            <person name="Sulston J.E."/>
            <person name="Durbin R."/>
            <person name="Hubbard T."/>
            <person name="Wooster R."/>
            <person name="Dunham I."/>
            <person name="Carter N.P."/>
            <person name="McVean G."/>
            <person name="Ross M.T."/>
            <person name="Harrow J."/>
            <person name="Olson M.V."/>
            <person name="Beck S."/>
            <person name="Rogers J."/>
            <person name="Bentley D.R."/>
            <person name="Banerjee R."/>
            <person name="Bryant S.P."/>
            <person name="Burford D.C."/>
            <person name="Burrill W.D."/>
            <person name="Clegg S.M."/>
            <person name="Dhami P."/>
            <person name="Dovey O."/>
            <person name="Faulkner L.M."/>
            <person name="Gribble S.M."/>
            <person name="Langford C.F."/>
            <person name="Pandian R.D."/>
            <person name="Porter K.M."/>
            <person name="Prigmore E."/>
        </authorList>
    </citation>
    <scope>NUCLEOTIDE SEQUENCE [LARGE SCALE GENOMIC DNA]</scope>
</reference>
<protein>
    <submittedName>
        <fullName evidence="2">Solute carrier family 50 member 1</fullName>
    </submittedName>
</protein>
<reference evidence="2 3" key="1">
    <citation type="journal article" date="2001" name="Nature">
        <title>Initial sequencing and analysis of the human genome.</title>
        <authorList>
            <consortium name="International Human Genome Sequencing Consortium"/>
            <person name="Lander E.S."/>
            <person name="Linton L.M."/>
            <person name="Birren B."/>
            <person name="Nusbaum C."/>
            <person name="Zody M.C."/>
            <person name="Baldwin J."/>
            <person name="Devon K."/>
            <person name="Dewar K."/>
            <person name="Doyle M."/>
            <person name="FitzHugh W."/>
            <person name="Funke R."/>
            <person name="Gage D."/>
            <person name="Harris K."/>
            <person name="Heaford A."/>
            <person name="Howland J."/>
            <person name="Kann L."/>
            <person name="Lehoczky J."/>
            <person name="LeVine R."/>
            <person name="McEwan P."/>
            <person name="McKernan K."/>
            <person name="Meldrim J."/>
            <person name="Mesirov J.P."/>
            <person name="Miranda C."/>
            <person name="Morris W."/>
            <person name="Naylor J."/>
            <person name="Raymond C."/>
            <person name="Rosetti M."/>
            <person name="Santos R."/>
            <person name="Sheridan A."/>
            <person name="Sougnez C."/>
            <person name="Stange-Thomann N."/>
            <person name="Stojanovic N."/>
            <person name="Subramanian A."/>
            <person name="Wyman D."/>
            <person name="Rogers J."/>
            <person name="Sulston J."/>
            <person name="Ainscough R."/>
            <person name="Beck S."/>
            <person name="Bentley D."/>
            <person name="Burton J."/>
            <person name="Clee C."/>
            <person name="Carter N."/>
            <person name="Coulson A."/>
            <person name="Deadman R."/>
            <person name="Deloukas P."/>
            <person name="Dunham A."/>
            <person name="Dunham I."/>
            <person name="Durbin R."/>
            <person name="French L."/>
            <person name="Grafham D."/>
            <person name="Gregory S."/>
            <person name="Hubbard T."/>
            <person name="Humphray S."/>
            <person name="Hunt A."/>
            <person name="Jones M."/>
            <person name="Lloyd C."/>
            <person name="McMurray A."/>
            <person name="Matthews L."/>
            <person name="Mercer S."/>
            <person name="Milne S."/>
            <person name="Mullikin J.C."/>
            <person name="Mungall A."/>
            <person name="Plumb R."/>
            <person name="Ross M."/>
            <person name="Shownkeen R."/>
            <person name="Sims S."/>
            <person name="Waterston R.H."/>
            <person name="Wilson R.K."/>
            <person name="Hillier L.W."/>
            <person name="McPherson J.D."/>
            <person name="Marra M.A."/>
            <person name="Mardis E.R."/>
            <person name="Fulton L.A."/>
            <person name="Chinwalla A.T."/>
            <person name="Pepin K.H."/>
            <person name="Gish W.R."/>
            <person name="Chissoe S.L."/>
            <person name="Wendl M.C."/>
            <person name="Delehaunty K.D."/>
            <person name="Miner T.L."/>
            <person name="Delehaunty A."/>
            <person name="Kramer J.B."/>
            <person name="Cook L.L."/>
            <person name="Fulton R.S."/>
            <person name="Johnson D.L."/>
            <person name="Minx P.J."/>
            <person name="Clifton S.W."/>
            <person name="Hawkins T."/>
            <person name="Branscomb E."/>
            <person name="Predki P."/>
            <person name="Richardson P."/>
            <person name="Wenning S."/>
            <person name="Slezak T."/>
            <person name="Doggett N."/>
            <person name="Cheng J.F."/>
            <person name="Olsen A."/>
            <person name="Lucas S."/>
            <person name="Elkin C."/>
            <person name="Uberbacher E."/>
            <person name="Frazier M."/>
            <person name="Gibbs R.A."/>
            <person name="Muzny D.M."/>
            <person name="Scherer S.E."/>
            <person name="Bouck J.B."/>
            <person name="Sodergren E.J."/>
            <person name="Worley K.C."/>
            <person name="Rives C.M."/>
            <person name="Gorrell J.H."/>
            <person name="Metzker M.L."/>
            <person name="Naylor S.L."/>
            <person name="Kucherlapati R.S."/>
            <person name="Nelson D.L."/>
            <person name="Weinstock G.M."/>
            <person name="Sakaki Y."/>
            <person name="Fujiyama A."/>
            <person name="Hattori M."/>
            <person name="Yada T."/>
            <person name="Toyoda A."/>
            <person name="Itoh T."/>
            <person name="Kawagoe C."/>
            <person name="Watanabe H."/>
            <person name="Totoki Y."/>
            <person name="Taylor T."/>
            <person name="Weissenbach J."/>
            <person name="Heilig R."/>
            <person name="Saurin W."/>
            <person name="Artiguenave F."/>
            <person name="Brottier P."/>
            <person name="Bruls T."/>
            <person name="Pelletier E."/>
            <person name="Robert C."/>
            <person name="Wincker P."/>
            <person name="Smith D.R."/>
            <person name="Doucette-Stamm L."/>
            <person name="Rubenfield M."/>
            <person name="Weinstock K."/>
            <person name="Lee H.M."/>
            <person name="Dubois J."/>
            <person name="Rosenthal A."/>
            <person name="Platzer M."/>
            <person name="Nyakatura G."/>
            <person name="Taudien S."/>
            <person name="Rump A."/>
            <person name="Yang H."/>
            <person name="Yu J."/>
            <person name="Wang J."/>
            <person name="Huang G."/>
            <person name="Gu J."/>
            <person name="Hood L."/>
            <person name="Rowen L."/>
            <person name="Madan A."/>
            <person name="Qin S."/>
            <person name="Davis R.W."/>
            <person name="Federspiel N.A."/>
            <person name="Abola A.P."/>
            <person name="Proctor M.J."/>
            <person name="Myers R.M."/>
            <person name="Schmutz J."/>
            <person name="Dickson M."/>
            <person name="Grimwood J."/>
            <person name="Cox D.R."/>
            <person name="Olson M.V."/>
            <person name="Kaul R."/>
            <person name="Raymond C."/>
            <person name="Shimizu N."/>
            <person name="Kawasaki K."/>
            <person name="Minoshima S."/>
            <person name="Evans G.A."/>
            <person name="Athanasiou M."/>
            <person name="Schultz R."/>
            <person name="Roe B.A."/>
            <person name="Chen F."/>
            <person name="Pan H."/>
            <person name="Ramser J."/>
            <person name="Lehrach H."/>
            <person name="Reinhardt R."/>
            <person name="McCombie W.R."/>
            <person name="de la Bastide M."/>
            <person name="Dedhia N."/>
            <person name="Blocker H."/>
            <person name="Hornischer K."/>
            <person name="Nordsiek G."/>
            <person name="Agarwala R."/>
            <person name="Aravind L."/>
            <person name="Bailey J.A."/>
            <person name="Bateman A."/>
            <person name="Batzoglou S."/>
            <person name="Birney E."/>
            <person name="Bork P."/>
            <person name="Brown D.G."/>
            <person name="Burge C.B."/>
            <person name="Cerutti L."/>
            <person name="Chen H.C."/>
            <person name="Church D."/>
            <person name="Clamp M."/>
            <person name="Copley R.R."/>
            <person name="Doerks T."/>
            <person name="Eddy S.R."/>
            <person name="Eichler E.E."/>
            <person name="Furey T.S."/>
            <person name="Galagan J."/>
            <person name="Gilbert J.G."/>
            <person name="Harmon C."/>
            <person name="Hayashizaki Y."/>
            <person name="Haussler D."/>
            <person name="Hermjakob H."/>
            <person name="Hokamp K."/>
            <person name="Jang W."/>
            <person name="Johnson L.S."/>
            <person name="Jones T.A."/>
            <person name="Kasif S."/>
            <person name="Kaspryzk A."/>
            <person name="Kennedy S."/>
            <person name="Kent W.J."/>
            <person name="Kitts P."/>
            <person name="Koonin E.V."/>
            <person name="Korf I."/>
            <person name="Kulp D."/>
            <person name="Lancet D."/>
            <person name="Lowe T.M."/>
            <person name="McLysaght A."/>
            <person name="Mikkelsen T."/>
            <person name="Moran J.V."/>
            <person name="Mulder N."/>
            <person name="Pollara V.J."/>
            <person name="Ponting C.P."/>
            <person name="Schuler G."/>
            <person name="Schultz J."/>
            <person name="Slater G."/>
            <person name="Smit A.F."/>
            <person name="Stupka E."/>
            <person name="Szustakowski J."/>
            <person name="Thierry-Mieg D."/>
            <person name="Thierry-Mieg J."/>
            <person name="Wagner L."/>
            <person name="Wallis J."/>
            <person name="Wheeler R."/>
            <person name="Williams A."/>
            <person name="Wolf Y.I."/>
            <person name="Wolfe K.H."/>
            <person name="Yang S.P."/>
            <person name="Yeh R.F."/>
            <person name="Collins F."/>
            <person name="Guyer M.S."/>
            <person name="Peterson J."/>
            <person name="Felsenfeld A."/>
            <person name="Wetterstrand K.A."/>
            <person name="Patrinos A."/>
            <person name="Morgan M.J."/>
            <person name="de Jong P."/>
            <person name="Catanese J.J."/>
            <person name="Osoegawa K."/>
            <person name="Shizuya H."/>
            <person name="Choi S."/>
            <person name="Chen Y.J."/>
        </authorList>
    </citation>
    <scope>NUCLEOTIDE SEQUENCE [LARGE SCALE GENOMIC DNA]</scope>
</reference>
<dbReference type="Bgee" id="ENSG00000169241">
    <property type="expression patterns" value="Expressed in mucosa of transverse colon and 194 other cell types or tissues"/>
</dbReference>
<feature type="region of interest" description="Disordered" evidence="1">
    <location>
        <begin position="1"/>
        <end position="50"/>
    </location>
</feature>
<reference evidence="2" key="4">
    <citation type="submission" date="2025-08" db="UniProtKB">
        <authorList>
            <consortium name="Ensembl"/>
        </authorList>
    </citation>
    <scope>IDENTIFICATION</scope>
</reference>
<dbReference type="OpenTargets" id="ENSG00000169241"/>
<proteinExistence type="predicted"/>
<dbReference type="Proteomes" id="UP000005640">
    <property type="component" value="Chromosome 1"/>
</dbReference>
<keyword evidence="3" id="KW-1185">Reference proteome</keyword>
<dbReference type="Ensembl" id="ENST00000475824.6">
    <property type="protein sequence ID" value="ENSP00000497719.1"/>
    <property type="gene ID" value="ENSG00000169241.20"/>
</dbReference>
<accession>A0A3B3ITH1</accession>